<proteinExistence type="predicted"/>
<name>A0AAV0B520_PHAPC</name>
<dbReference type="EMBL" id="CALTRL010003370">
    <property type="protein sequence ID" value="CAH7681006.1"/>
    <property type="molecule type" value="Genomic_DNA"/>
</dbReference>
<evidence type="ECO:0000313" key="1">
    <source>
        <dbReference type="EMBL" id="CAH7681006.1"/>
    </source>
</evidence>
<keyword evidence="2" id="KW-1185">Reference proteome</keyword>
<comment type="caution">
    <text evidence="1">The sequence shown here is derived from an EMBL/GenBank/DDBJ whole genome shotgun (WGS) entry which is preliminary data.</text>
</comment>
<accession>A0AAV0B520</accession>
<dbReference type="Proteomes" id="UP001153365">
    <property type="component" value="Unassembled WGS sequence"/>
</dbReference>
<gene>
    <name evidence="1" type="ORF">PPACK8108_LOCUS13547</name>
</gene>
<protein>
    <submittedName>
        <fullName evidence="1">Uncharacterized protein</fullName>
    </submittedName>
</protein>
<sequence>MWCTQQLWTPVSKKRVKLKVGKWTKWTMSGYEVAGAAEGCYGLGKELGPRKKISSKADQIGRGRDLQSFC</sequence>
<reference evidence="1" key="1">
    <citation type="submission" date="2022-06" db="EMBL/GenBank/DDBJ databases">
        <authorList>
            <consortium name="SYNGENTA / RWTH Aachen University"/>
        </authorList>
    </citation>
    <scope>NUCLEOTIDE SEQUENCE</scope>
</reference>
<feature type="non-terminal residue" evidence="1">
    <location>
        <position position="70"/>
    </location>
</feature>
<organism evidence="1 2">
    <name type="scientific">Phakopsora pachyrhizi</name>
    <name type="common">Asian soybean rust disease fungus</name>
    <dbReference type="NCBI Taxonomy" id="170000"/>
    <lineage>
        <taxon>Eukaryota</taxon>
        <taxon>Fungi</taxon>
        <taxon>Dikarya</taxon>
        <taxon>Basidiomycota</taxon>
        <taxon>Pucciniomycotina</taxon>
        <taxon>Pucciniomycetes</taxon>
        <taxon>Pucciniales</taxon>
        <taxon>Phakopsoraceae</taxon>
        <taxon>Phakopsora</taxon>
    </lineage>
</organism>
<evidence type="ECO:0000313" key="2">
    <source>
        <dbReference type="Proteomes" id="UP001153365"/>
    </source>
</evidence>
<dbReference type="AlphaFoldDB" id="A0AAV0B520"/>